<keyword evidence="3" id="KW-1185">Reference proteome</keyword>
<dbReference type="OrthoDB" id="4832356at2759"/>
<accession>A0A010QI24</accession>
<evidence type="ECO:0000256" key="1">
    <source>
        <dbReference type="SAM" id="SignalP"/>
    </source>
</evidence>
<sequence>MSTKSCAALLFTFVIFFDTLERSTPARSRSPSPQLDTMRWSTKLHNTLERVKFEIRGTTLPSGVLPYEIWLAIVDAVVDDLESTVEPLSWVLSGFESEKVTDGNRCLLLDQSKHPWSHRIEHFLIDDARNWEKNKVKHRQHAMEVLYNFTLVDHKTREIINRRLPRCTFLHRNWFGRNRPLTKPSTSIRIVPGIDQFAYSVKRPVPQSLMNLYRALLSRWEYHGCVEPFSHVQTILLSAILLRPGWAHNLKHHFRYLQKMPSLKSVEFRAKRQYQEADETAHYTVEDNLLTFLPGDKSSDMNEIIPVWKSLKDRGVRFTVSHSKALVEFT</sequence>
<feature type="signal peptide" evidence="1">
    <location>
        <begin position="1"/>
        <end position="22"/>
    </location>
</feature>
<keyword evidence="1" id="KW-0732">Signal</keyword>
<dbReference type="KEGG" id="cfj:CFIO01_12534"/>
<protein>
    <recommendedName>
        <fullName evidence="4">F-box domain-containing protein</fullName>
    </recommendedName>
</protein>
<comment type="caution">
    <text evidence="2">The sequence shown here is derived from an EMBL/GenBank/DDBJ whole genome shotgun (WGS) entry which is preliminary data.</text>
</comment>
<evidence type="ECO:0000313" key="2">
    <source>
        <dbReference type="EMBL" id="EXF76355.1"/>
    </source>
</evidence>
<dbReference type="AlphaFoldDB" id="A0A010QI24"/>
<evidence type="ECO:0000313" key="3">
    <source>
        <dbReference type="Proteomes" id="UP000020467"/>
    </source>
</evidence>
<reference evidence="2 3" key="1">
    <citation type="submission" date="2014-02" db="EMBL/GenBank/DDBJ databases">
        <title>The genome sequence of Colletotrichum fioriniae PJ7.</title>
        <authorList>
            <person name="Baroncelli R."/>
            <person name="Thon M.R."/>
        </authorList>
    </citation>
    <scope>NUCLEOTIDE SEQUENCE [LARGE SCALE GENOMIC DNA]</scope>
    <source>
        <strain evidence="2 3">PJ7</strain>
    </source>
</reference>
<dbReference type="Proteomes" id="UP000020467">
    <property type="component" value="Unassembled WGS sequence"/>
</dbReference>
<name>A0A010QI24_9PEZI</name>
<proteinExistence type="predicted"/>
<dbReference type="HOGENOM" id="CLU_842001_0_0_1"/>
<feature type="chain" id="PRO_5001455933" description="F-box domain-containing protein" evidence="1">
    <location>
        <begin position="23"/>
        <end position="330"/>
    </location>
</feature>
<gene>
    <name evidence="2" type="ORF">CFIO01_12534</name>
</gene>
<dbReference type="EMBL" id="JARH01000849">
    <property type="protein sequence ID" value="EXF76355.1"/>
    <property type="molecule type" value="Genomic_DNA"/>
</dbReference>
<evidence type="ECO:0008006" key="4">
    <source>
        <dbReference type="Google" id="ProtNLM"/>
    </source>
</evidence>
<organism evidence="2 3">
    <name type="scientific">Colletotrichum fioriniae PJ7</name>
    <dbReference type="NCBI Taxonomy" id="1445577"/>
    <lineage>
        <taxon>Eukaryota</taxon>
        <taxon>Fungi</taxon>
        <taxon>Dikarya</taxon>
        <taxon>Ascomycota</taxon>
        <taxon>Pezizomycotina</taxon>
        <taxon>Sordariomycetes</taxon>
        <taxon>Hypocreomycetidae</taxon>
        <taxon>Glomerellales</taxon>
        <taxon>Glomerellaceae</taxon>
        <taxon>Colletotrichum</taxon>
        <taxon>Colletotrichum acutatum species complex</taxon>
    </lineage>
</organism>